<dbReference type="GO" id="GO:0008270">
    <property type="term" value="F:zinc ion binding"/>
    <property type="evidence" value="ECO:0007669"/>
    <property type="project" value="UniProtKB-KW"/>
</dbReference>
<keyword evidence="4 9" id="KW-0863">Zinc-finger</keyword>
<evidence type="ECO:0000313" key="13">
    <source>
        <dbReference type="Proteomes" id="UP000001640"/>
    </source>
</evidence>
<evidence type="ECO:0000256" key="6">
    <source>
        <dbReference type="ARBA" id="ARBA00023015"/>
    </source>
</evidence>
<evidence type="ECO:0000256" key="4">
    <source>
        <dbReference type="ARBA" id="ARBA00022771"/>
    </source>
</evidence>
<dbReference type="SMART" id="SM00355">
    <property type="entry name" value="ZnF_C2H2"/>
    <property type="match status" value="2"/>
</dbReference>
<dbReference type="GO" id="GO:0005667">
    <property type="term" value="C:transcription regulator complex"/>
    <property type="evidence" value="ECO:0007669"/>
    <property type="project" value="TreeGrafter"/>
</dbReference>
<name>G0VBW7_NAUCA</name>
<dbReference type="InterPro" id="IPR036236">
    <property type="entry name" value="Znf_C2H2_sf"/>
</dbReference>
<evidence type="ECO:0000256" key="9">
    <source>
        <dbReference type="PROSITE-ProRule" id="PRU00042"/>
    </source>
</evidence>
<keyword evidence="3" id="KW-0677">Repeat</keyword>
<evidence type="ECO:0000259" key="11">
    <source>
        <dbReference type="PROSITE" id="PS50157"/>
    </source>
</evidence>
<dbReference type="OMA" id="GQIVFKM"/>
<dbReference type="RefSeq" id="XP_003674817.1">
    <property type="nucleotide sequence ID" value="XM_003674769.1"/>
</dbReference>
<evidence type="ECO:0000256" key="8">
    <source>
        <dbReference type="ARBA" id="ARBA00023242"/>
    </source>
</evidence>
<dbReference type="GO" id="GO:0000978">
    <property type="term" value="F:RNA polymerase II cis-regulatory region sequence-specific DNA binding"/>
    <property type="evidence" value="ECO:0007669"/>
    <property type="project" value="UniProtKB-ARBA"/>
</dbReference>
<evidence type="ECO:0000256" key="7">
    <source>
        <dbReference type="ARBA" id="ARBA00023163"/>
    </source>
</evidence>
<dbReference type="FunFam" id="3.30.160.60:FF:000125">
    <property type="entry name" value="Putative zinc finger protein 143"/>
    <property type="match status" value="1"/>
</dbReference>
<feature type="compositionally biased region" description="Basic and acidic residues" evidence="10">
    <location>
        <begin position="130"/>
        <end position="140"/>
    </location>
</feature>
<dbReference type="GO" id="GO:0031496">
    <property type="term" value="P:positive regulation of mating type switching"/>
    <property type="evidence" value="ECO:0007669"/>
    <property type="project" value="EnsemblFungi"/>
</dbReference>
<evidence type="ECO:0000256" key="5">
    <source>
        <dbReference type="ARBA" id="ARBA00022833"/>
    </source>
</evidence>
<gene>
    <name evidence="12" type="primary">NCAS0B03600</name>
    <name evidence="12" type="ordered locus">NCAS_0B03600</name>
</gene>
<dbReference type="PROSITE" id="PS00028">
    <property type="entry name" value="ZINC_FINGER_C2H2_1"/>
    <property type="match status" value="2"/>
</dbReference>
<feature type="region of interest" description="Disordered" evidence="10">
    <location>
        <begin position="584"/>
        <end position="615"/>
    </location>
</feature>
<dbReference type="eggNOG" id="KOG1721">
    <property type="taxonomic scope" value="Eukaryota"/>
</dbReference>
<dbReference type="GO" id="GO:0000981">
    <property type="term" value="F:DNA-binding transcription factor activity, RNA polymerase II-specific"/>
    <property type="evidence" value="ECO:0007669"/>
    <property type="project" value="EnsemblFungi"/>
</dbReference>
<accession>G0VBW7</accession>
<evidence type="ECO:0000256" key="3">
    <source>
        <dbReference type="ARBA" id="ARBA00022737"/>
    </source>
</evidence>
<dbReference type="STRING" id="1064592.G0VBW7"/>
<dbReference type="Proteomes" id="UP000001640">
    <property type="component" value="Chromosome 2"/>
</dbReference>
<keyword evidence="7" id="KW-0804">Transcription</keyword>
<feature type="compositionally biased region" description="Basic and acidic residues" evidence="10">
    <location>
        <begin position="182"/>
        <end position="203"/>
    </location>
</feature>
<dbReference type="PANTHER" id="PTHR14003">
    <property type="entry name" value="TRANSCRIPTIONAL REPRESSOR PROTEIN YY"/>
    <property type="match status" value="1"/>
</dbReference>
<dbReference type="AlphaFoldDB" id="G0VBW7"/>
<keyword evidence="13" id="KW-1185">Reference proteome</keyword>
<keyword evidence="8" id="KW-0539">Nucleus</keyword>
<protein>
    <recommendedName>
        <fullName evidence="11">C2H2-type domain-containing protein</fullName>
    </recommendedName>
</protein>
<dbReference type="GO" id="GO:0000785">
    <property type="term" value="C:chromatin"/>
    <property type="evidence" value="ECO:0007669"/>
    <property type="project" value="TreeGrafter"/>
</dbReference>
<dbReference type="GO" id="GO:0005634">
    <property type="term" value="C:nucleus"/>
    <property type="evidence" value="ECO:0007669"/>
    <property type="project" value="UniProtKB-SubCell"/>
</dbReference>
<feature type="region of interest" description="Disordered" evidence="10">
    <location>
        <begin position="432"/>
        <end position="456"/>
    </location>
</feature>
<keyword evidence="6" id="KW-0805">Transcription regulation</keyword>
<dbReference type="HOGENOM" id="CLU_021006_0_0_1"/>
<evidence type="ECO:0000256" key="10">
    <source>
        <dbReference type="SAM" id="MobiDB-lite"/>
    </source>
</evidence>
<keyword evidence="2" id="KW-0479">Metal-binding</keyword>
<comment type="subcellular location">
    <subcellularLocation>
        <location evidence="1">Nucleus</location>
    </subcellularLocation>
</comment>
<feature type="region of interest" description="Disordered" evidence="10">
    <location>
        <begin position="130"/>
        <end position="150"/>
    </location>
</feature>
<dbReference type="GO" id="GO:0045944">
    <property type="term" value="P:positive regulation of transcription by RNA polymerase II"/>
    <property type="evidence" value="ECO:0007669"/>
    <property type="project" value="EnsemblFungi"/>
</dbReference>
<keyword evidence="5" id="KW-0862">Zinc</keyword>
<feature type="domain" description="C2H2-type" evidence="11">
    <location>
        <begin position="519"/>
        <end position="548"/>
    </location>
</feature>
<proteinExistence type="predicted"/>
<evidence type="ECO:0000256" key="1">
    <source>
        <dbReference type="ARBA" id="ARBA00004123"/>
    </source>
</evidence>
<dbReference type="InterPro" id="IPR013087">
    <property type="entry name" value="Znf_C2H2_type"/>
</dbReference>
<dbReference type="OrthoDB" id="3437960at2759"/>
<dbReference type="PANTHER" id="PTHR14003:SF19">
    <property type="entry name" value="YY2 TRANSCRIPTION FACTOR"/>
    <property type="match status" value="1"/>
</dbReference>
<dbReference type="EMBL" id="HE576753">
    <property type="protein sequence ID" value="CCC68444.1"/>
    <property type="molecule type" value="Genomic_DNA"/>
</dbReference>
<dbReference type="FunFam" id="3.30.160.60:FF:001752">
    <property type="entry name" value="Transcriptional factor SWI5"/>
    <property type="match status" value="1"/>
</dbReference>
<reference key="2">
    <citation type="submission" date="2011-08" db="EMBL/GenBank/DDBJ databases">
        <title>Genome sequence of Naumovozyma castellii.</title>
        <authorList>
            <person name="Gordon J.L."/>
            <person name="Armisen D."/>
            <person name="Proux-Wera E."/>
            <person name="OhEigeartaigh S.S."/>
            <person name="Byrne K.P."/>
            <person name="Wolfe K.H."/>
        </authorList>
    </citation>
    <scope>NUCLEOTIDE SEQUENCE</scope>
    <source>
        <strain>Type strain:CBS 4309</strain>
    </source>
</reference>
<dbReference type="InParanoid" id="G0VBW7"/>
<evidence type="ECO:0000256" key="2">
    <source>
        <dbReference type="ARBA" id="ARBA00022723"/>
    </source>
</evidence>
<dbReference type="GO" id="GO:0005737">
    <property type="term" value="C:cytoplasm"/>
    <property type="evidence" value="ECO:0007669"/>
    <property type="project" value="EnsemblFungi"/>
</dbReference>
<reference evidence="12 13" key="1">
    <citation type="journal article" date="2011" name="Proc. Natl. Acad. Sci. U.S.A.">
        <title>Evolutionary erosion of yeast sex chromosomes by mating-type switching accidents.</title>
        <authorList>
            <person name="Gordon J.L."/>
            <person name="Armisen D."/>
            <person name="Proux-Wera E."/>
            <person name="Oheigeartaigh S.S."/>
            <person name="Byrne K.P."/>
            <person name="Wolfe K.H."/>
        </authorList>
    </citation>
    <scope>NUCLEOTIDE SEQUENCE [LARGE SCALE GENOMIC DNA]</scope>
    <source>
        <strain evidence="13">ATCC 76901 / BCRC 22586 / CBS 4309 / NBRC 1992 / NRRL Y-12630</strain>
    </source>
</reference>
<dbReference type="SUPFAM" id="SSF57667">
    <property type="entry name" value="beta-beta-alpha zinc fingers"/>
    <property type="match status" value="1"/>
</dbReference>
<dbReference type="Pfam" id="PF00096">
    <property type="entry name" value="zf-C2H2"/>
    <property type="match status" value="2"/>
</dbReference>
<dbReference type="GO" id="GO:0036033">
    <property type="term" value="F:mediator complex binding"/>
    <property type="evidence" value="ECO:0007669"/>
    <property type="project" value="EnsemblFungi"/>
</dbReference>
<dbReference type="GO" id="GO:0010458">
    <property type="term" value="P:exit from mitosis"/>
    <property type="evidence" value="ECO:0007669"/>
    <property type="project" value="EnsemblFungi"/>
</dbReference>
<feature type="compositionally biased region" description="Polar residues" evidence="10">
    <location>
        <begin position="600"/>
        <end position="615"/>
    </location>
</feature>
<evidence type="ECO:0000313" key="12">
    <source>
        <dbReference type="EMBL" id="CCC68444.1"/>
    </source>
</evidence>
<dbReference type="KEGG" id="ncs:NCAS_0B03600"/>
<feature type="region of interest" description="Disordered" evidence="10">
    <location>
        <begin position="182"/>
        <end position="206"/>
    </location>
</feature>
<organism evidence="12 13">
    <name type="scientific">Naumovozyma castellii</name>
    <name type="common">Yeast</name>
    <name type="synonym">Saccharomyces castellii</name>
    <dbReference type="NCBI Taxonomy" id="27288"/>
    <lineage>
        <taxon>Eukaryota</taxon>
        <taxon>Fungi</taxon>
        <taxon>Dikarya</taxon>
        <taxon>Ascomycota</taxon>
        <taxon>Saccharomycotina</taxon>
        <taxon>Saccharomycetes</taxon>
        <taxon>Saccharomycetales</taxon>
        <taxon>Saccharomycetaceae</taxon>
        <taxon>Naumovozyma</taxon>
    </lineage>
</organism>
<dbReference type="Gene3D" id="3.30.160.60">
    <property type="entry name" value="Classic Zinc Finger"/>
    <property type="match status" value="2"/>
</dbReference>
<sequence>MNNNTNSAEDLWGSLQDRLGTSGEGRSAILQDPSDMFANNMKYDDLMDNGGNMENLLEFNFDEFDGMLNEDMKDLSIPEMPQSFKRNANNVAAPDISYSTNVWNESNPTIDEDPVIFNNIEDKSLYDLGEKSSRSQEKESSAIGQVPPSISQTLLRQQKELKEALQKQEELNKKLEKQLKETQAKQEKLEHQLETKDIHESSTERLTSNSLSTFGNVDMMMDGFYEDIPSSKDYGFSPASMVSPPMSTVSMNGSPKRRQGKSRIDLEMTGKNSTKGYRNMKQQLVSPALSMADSSVSRRNSITSPYLPAASELNSGDAIGLGIQLMYQPNESNSYDRSSPVNILPTIPGSVENTPMRKSQYLSKNLYDETPVKMDLPVQDTTDKLFTDSMMTPQLKPPELGSRRGSCFGDLNEDINEDSFGDIFNLGTTPSPVLKSQKKSRSISPQREHTFDESYLSTSSSPVKITRKLTTLPPGSIDRYVKELPDKTFECLYPNCGKHFKRRYNTRSHIQTHLEDRPYACDFPNCDKAFVRNHDLVRHKKVHSEKSYACPCGKKFNREDALIVHRSRMICAGGKKFDNVVIKRSPRKRGRPRKDGSSSVNNSPVKESIHRNTNGQIVFKMENQLRVGIEKEVRQ</sequence>
<dbReference type="GeneID" id="96902003"/>
<dbReference type="GO" id="GO:0000082">
    <property type="term" value="P:G1/S transition of mitotic cell cycle"/>
    <property type="evidence" value="ECO:0007669"/>
    <property type="project" value="EnsemblFungi"/>
</dbReference>
<dbReference type="FunCoup" id="G0VBW7">
    <property type="interactions" value="611"/>
</dbReference>
<feature type="domain" description="C2H2-type" evidence="11">
    <location>
        <begin position="489"/>
        <end position="518"/>
    </location>
</feature>
<dbReference type="PROSITE" id="PS50157">
    <property type="entry name" value="ZINC_FINGER_C2H2_2"/>
    <property type="match status" value="2"/>
</dbReference>